<feature type="region of interest" description="Disordered" evidence="1">
    <location>
        <begin position="1067"/>
        <end position="1086"/>
    </location>
</feature>
<gene>
    <name evidence="4" type="ORF">CSSPJE1EN2_LOCUS20090</name>
</gene>
<evidence type="ECO:0000313" key="5">
    <source>
        <dbReference type="Proteomes" id="UP001497522"/>
    </source>
</evidence>
<evidence type="ECO:0000259" key="3">
    <source>
        <dbReference type="PROSITE" id="PS51840"/>
    </source>
</evidence>
<evidence type="ECO:0000256" key="1">
    <source>
        <dbReference type="SAM" id="MobiDB-lite"/>
    </source>
</evidence>
<accession>A0ABP1BRF7</accession>
<dbReference type="PANTHER" id="PTHR33414:SF1">
    <property type="entry name" value="PROTEIN PLASTID MOVEMENT IMPAIRED 1-RELATED 1"/>
    <property type="match status" value="1"/>
</dbReference>
<dbReference type="PROSITE" id="PS51782">
    <property type="entry name" value="LYSM"/>
    <property type="match status" value="1"/>
</dbReference>
<dbReference type="CDD" id="cd00118">
    <property type="entry name" value="LysM"/>
    <property type="match status" value="1"/>
</dbReference>
<feature type="compositionally biased region" description="Acidic residues" evidence="1">
    <location>
        <begin position="474"/>
        <end position="493"/>
    </location>
</feature>
<dbReference type="PANTHER" id="PTHR33414">
    <property type="entry name" value="PROTEIN PLASTID MOVEMENT IMPAIRED 1-RELATED 1"/>
    <property type="match status" value="1"/>
</dbReference>
<dbReference type="InterPro" id="IPR048972">
    <property type="entry name" value="PMI1_PMIR1-2_C"/>
</dbReference>
<dbReference type="SMART" id="SM00257">
    <property type="entry name" value="LysM"/>
    <property type="match status" value="1"/>
</dbReference>
<dbReference type="PROSITE" id="PS51840">
    <property type="entry name" value="C2_NT"/>
    <property type="match status" value="1"/>
</dbReference>
<feature type="compositionally biased region" description="Gly residues" evidence="1">
    <location>
        <begin position="1"/>
        <end position="13"/>
    </location>
</feature>
<feature type="compositionally biased region" description="Basic and acidic residues" evidence="1">
    <location>
        <begin position="458"/>
        <end position="473"/>
    </location>
</feature>
<feature type="region of interest" description="Disordered" evidence="1">
    <location>
        <begin position="1"/>
        <end position="81"/>
    </location>
</feature>
<feature type="domain" description="C2 NT-type" evidence="3">
    <location>
        <begin position="141"/>
        <end position="290"/>
    </location>
</feature>
<dbReference type="InterPro" id="IPR018392">
    <property type="entry name" value="LysM"/>
</dbReference>
<sequence length="1210" mass="132415">MKSAGVGGGGGGGRRSEREDTGGQLLKELEALSQALYNAGGQRQQHAGPPAPSRMESWSSGSSSRSDEEPPQSPYNLGPGSRRREGYALLQPWHSQGFERNLPEVTNFPAWLEDNLQFSQKLEAPPKEKKGFWNWKPFRAIARIAQHRFHCVFSMHVHGIEGLPATMNGLRLSVSWKRKEAMTQTVPSRVFQGSAEFEETLSLKSTIYGSKSGAGDIKYEPKNFDLAVIALDIDSLVLGTHRLDLTRLLPANPEKNSTTLDDEEKRWMTSFKLAGKAKGGTLVVTFGYQLLLGKDSQQLLSSSLLSSSNSSPKEESLTGQDSSEEAGNGGGGAAALEILDHVEEEDRYREIPGIDDGEMQELLDVMDAHGEECGKGDERSRNVEFFLIQDNENENNIARITRQQDCMQSPISILHEETTSRQGTSWAEEEEENDDDDDDDDNDKMDKREKREKSTHHNKLDETATKNREHAGLEEEEEEENDDDDDDDDDDDEMDKREKREKSTHHKKLDEIATKNREHAGLEEEEAEEEVQKTKQEPKRSIILNSDDEIDLVAGEFLNLLEKEGELSAAAGLMSSDSEADSPRAQVLKQFEQEALIEGRIGLGFNLTEDSFEHSHNGRWSSEEDLELVAIMEAAELELQKAIQMMRSKTRARALEDEETEALMNEWGLNTKVFEGSPPPTRPSKLDNYNDNSAAAALLVPPLLPMSPPPSLGRGLGPVIPVHGGGCLRSMSAVHFPGGCDEGSARLVMQVSKPLVVSSEMSSTSLDILRRMATAGMEGMAVQAMMTMPLEDITGMTVDHISSQGLAALGGNSYWQGNHRNGNALGNQAGSGLDTYTRGSDRKPNQMANSSFNPYMSLEDLAPSAMEKIEALAMEGLKIQSEMTENDAPYSVDALSWQQEREAIKGGGGGGGGGFKVKQGGEGIGMLEGASALHLLEGGHSAVGTASDIFNNDLMSTAISLDEWMRLDAGICDEETSKSSLATVAAHNALRQNMIVMEKDEDSGKTCSRKKGGVLGINTLTLAMLIQLHDPLRDYEPVGAPMMALVQAERVMVPSSPRAKLGRCISEKGNSEEDEHSSVSPVPQQQQQFKIVDITVSGLKIDDNSTTTTGGRREVGWGNQRQQQSGSRWLVANGMSKSLKHQVLKTKAPPPPPPSLPATPAKFKVQKGETLWSISSLIHGTGAKWQEVAALNPHIRNPDVIFANTTIRTR</sequence>
<evidence type="ECO:0000259" key="2">
    <source>
        <dbReference type="PROSITE" id="PS51782"/>
    </source>
</evidence>
<dbReference type="Proteomes" id="UP001497522">
    <property type="component" value="Chromosome 6"/>
</dbReference>
<keyword evidence="5" id="KW-1185">Reference proteome</keyword>
<feature type="compositionally biased region" description="Basic and acidic residues" evidence="1">
    <location>
        <begin position="508"/>
        <end position="522"/>
    </location>
</feature>
<feature type="region of interest" description="Disordered" evidence="1">
    <location>
        <begin position="416"/>
        <end position="538"/>
    </location>
</feature>
<proteinExistence type="predicted"/>
<dbReference type="Pfam" id="PF21745">
    <property type="entry name" value="PMI1_PMIR1-2_C"/>
    <property type="match status" value="1"/>
</dbReference>
<evidence type="ECO:0008006" key="6">
    <source>
        <dbReference type="Google" id="ProtNLM"/>
    </source>
</evidence>
<feature type="region of interest" description="Disordered" evidence="1">
    <location>
        <begin position="303"/>
        <end position="332"/>
    </location>
</feature>
<evidence type="ECO:0000313" key="4">
    <source>
        <dbReference type="EMBL" id="CAK9878304.1"/>
    </source>
</evidence>
<dbReference type="Pfam" id="PF10358">
    <property type="entry name" value="NT-C2"/>
    <property type="match status" value="1"/>
</dbReference>
<reference evidence="4" key="1">
    <citation type="submission" date="2024-03" db="EMBL/GenBank/DDBJ databases">
        <authorList>
            <consortium name="ELIXIR-Norway"/>
            <consortium name="Elixir Norway"/>
        </authorList>
    </citation>
    <scope>NUCLEOTIDE SEQUENCE</scope>
</reference>
<dbReference type="InterPro" id="IPR036779">
    <property type="entry name" value="LysM_dom_sf"/>
</dbReference>
<organism evidence="4 5">
    <name type="scientific">Sphagnum jensenii</name>
    <dbReference type="NCBI Taxonomy" id="128206"/>
    <lineage>
        <taxon>Eukaryota</taxon>
        <taxon>Viridiplantae</taxon>
        <taxon>Streptophyta</taxon>
        <taxon>Embryophyta</taxon>
        <taxon>Bryophyta</taxon>
        <taxon>Sphagnophytina</taxon>
        <taxon>Sphagnopsida</taxon>
        <taxon>Sphagnales</taxon>
        <taxon>Sphagnaceae</taxon>
        <taxon>Sphagnum</taxon>
    </lineage>
</organism>
<dbReference type="Gene3D" id="3.10.350.10">
    <property type="entry name" value="LysM domain"/>
    <property type="match status" value="1"/>
</dbReference>
<feature type="compositionally biased region" description="Low complexity" evidence="1">
    <location>
        <begin position="53"/>
        <end position="64"/>
    </location>
</feature>
<protein>
    <recommendedName>
        <fullName evidence="6">LysM domain-containing protein</fullName>
    </recommendedName>
</protein>
<feature type="region of interest" description="Disordered" evidence="1">
    <location>
        <begin position="1102"/>
        <end position="1124"/>
    </location>
</feature>
<name>A0ABP1BRF7_9BRYO</name>
<dbReference type="InterPro" id="IPR019448">
    <property type="entry name" value="NT-C2"/>
</dbReference>
<dbReference type="Pfam" id="PF01476">
    <property type="entry name" value="LysM"/>
    <property type="match status" value="1"/>
</dbReference>
<dbReference type="EMBL" id="OZ023707">
    <property type="protein sequence ID" value="CAK9878304.1"/>
    <property type="molecule type" value="Genomic_DNA"/>
</dbReference>
<feature type="compositionally biased region" description="Acidic residues" evidence="1">
    <location>
        <begin position="427"/>
        <end position="443"/>
    </location>
</feature>
<dbReference type="InterPro" id="IPR039614">
    <property type="entry name" value="PMI1-like"/>
</dbReference>
<feature type="domain" description="LysM" evidence="2">
    <location>
        <begin position="1161"/>
        <end position="1209"/>
    </location>
</feature>